<reference evidence="14" key="1">
    <citation type="submission" date="2021-04" db="EMBL/GenBank/DDBJ databases">
        <title>The complete genome sequence of Caulobacter sp. S6.</title>
        <authorList>
            <person name="Tang Y."/>
            <person name="Ouyang W."/>
            <person name="Liu Q."/>
            <person name="Huang B."/>
            <person name="Guo Z."/>
            <person name="Lei P."/>
        </authorList>
    </citation>
    <scope>NUCLEOTIDE SEQUENCE</scope>
    <source>
        <strain evidence="14">S6</strain>
    </source>
</reference>
<feature type="transmembrane region" description="Helical" evidence="12">
    <location>
        <begin position="89"/>
        <end position="116"/>
    </location>
</feature>
<dbReference type="Pfam" id="PF13632">
    <property type="entry name" value="Glyco_trans_2_3"/>
    <property type="match status" value="1"/>
</dbReference>
<keyword evidence="8 14" id="KW-0808">Transferase</keyword>
<evidence type="ECO:0000256" key="9">
    <source>
        <dbReference type="ARBA" id="ARBA00022692"/>
    </source>
</evidence>
<comment type="subcellular location">
    <subcellularLocation>
        <location evidence="1">Cell inner membrane</location>
        <topology evidence="1">Multi-pass membrane protein</topology>
    </subcellularLocation>
</comment>
<protein>
    <recommendedName>
        <fullName evidence="4">Glucans biosynthesis glucosyltransferase H</fullName>
    </recommendedName>
</protein>
<sequence length="651" mass="70352">MNASVRRPLAFAPLSVCDPIVADLPEAAPIDMPVQSLWESARRRRRMAPGTAQGWRVAALSAITLAMTVPATAVLASGLRVDGLSVLDFALLVVFALLFAWTTFAFVSAAVGLIAVEEEAEDCLDPAEPVPTLASRTAVLVPVYNEDPRSVFVRLRAIAASIAETGQAHAFALFVLSDTTKAEIRVAEQAAFRRFKGSGTGVEAYYRHRPENIDRKAGNIADWVRVFGGAYEQMVVLDADSLMSGETLVRLAGAMERNHRLGLIQTLPTLVNLTSLFARAQQFASRLYGPMLARGTAWWSGPQGNYWGHNAILRVKAFADQAGLPHLAGRRPFGGHIMSHDFVEAALMRRAGWEVRMATKLGGSYEESPPTLADLMARDRRWCQGNLQHALVVPARGLHWVSRLHLVRGFCAYLTSPLWLALLVIGAILSVAPKLGAYQAANATAADLNHRSAALTAVFAISMGMVLAPKLMAFGVAMVRRETRVAFGGLRRALMSLLAEIGLSALIAPIMMLSQTRALADIFLGRDSGWSAQTRKEGALSFREATRRHRVDTLFGLVLAAASLSASLATFLWLSPVILGLLSAIPLAVLTSRQDLGLKALRAGLFLIPEERAPPPLIRHVSALMAWPSDFSFDAASAWLISGGKVEPMFG</sequence>
<name>A0A975FWV5_9CAUL</name>
<evidence type="ECO:0000256" key="5">
    <source>
        <dbReference type="ARBA" id="ARBA00022475"/>
    </source>
</evidence>
<keyword evidence="10 12" id="KW-1133">Transmembrane helix</keyword>
<keyword evidence="9 12" id="KW-0812">Transmembrane</keyword>
<dbReference type="NCBIfam" id="NF003958">
    <property type="entry name" value="PRK05454.2-1"/>
    <property type="match status" value="1"/>
</dbReference>
<dbReference type="Proteomes" id="UP000676409">
    <property type="component" value="Chromosome"/>
</dbReference>
<dbReference type="CDD" id="cd04191">
    <property type="entry name" value="Glucan_BSP_MdoH"/>
    <property type="match status" value="1"/>
</dbReference>
<gene>
    <name evidence="14" type="primary">mdoH</name>
    <name evidence="14" type="ORF">KCG34_15035</name>
</gene>
<dbReference type="SUPFAM" id="SSF53448">
    <property type="entry name" value="Nucleotide-diphospho-sugar transferases"/>
    <property type="match status" value="1"/>
</dbReference>
<dbReference type="GO" id="GO:0016758">
    <property type="term" value="F:hexosyltransferase activity"/>
    <property type="evidence" value="ECO:0007669"/>
    <property type="project" value="TreeGrafter"/>
</dbReference>
<evidence type="ECO:0000256" key="2">
    <source>
        <dbReference type="ARBA" id="ARBA00005001"/>
    </source>
</evidence>
<dbReference type="InterPro" id="IPR050321">
    <property type="entry name" value="Glycosyltr_2/OpgH_subfam"/>
</dbReference>
<feature type="domain" description="Glycosyltransferase 2-like" evidence="13">
    <location>
        <begin position="235"/>
        <end position="440"/>
    </location>
</feature>
<dbReference type="InterPro" id="IPR029044">
    <property type="entry name" value="Nucleotide-diphossugar_trans"/>
</dbReference>
<evidence type="ECO:0000313" key="14">
    <source>
        <dbReference type="EMBL" id="QUD86407.1"/>
    </source>
</evidence>
<evidence type="ECO:0000256" key="11">
    <source>
        <dbReference type="ARBA" id="ARBA00023136"/>
    </source>
</evidence>
<keyword evidence="15" id="KW-1185">Reference proteome</keyword>
<evidence type="ECO:0000256" key="7">
    <source>
        <dbReference type="ARBA" id="ARBA00022676"/>
    </source>
</evidence>
<comment type="similarity">
    <text evidence="3">Belongs to the glycosyltransferase 2 family. OpgH subfamily.</text>
</comment>
<dbReference type="RefSeq" id="WP_211936459.1">
    <property type="nucleotide sequence ID" value="NZ_CP073078.1"/>
</dbReference>
<dbReference type="EMBL" id="CP073078">
    <property type="protein sequence ID" value="QUD86407.1"/>
    <property type="molecule type" value="Genomic_DNA"/>
</dbReference>
<proteinExistence type="inferred from homology"/>
<evidence type="ECO:0000256" key="6">
    <source>
        <dbReference type="ARBA" id="ARBA00022519"/>
    </source>
</evidence>
<organism evidence="14 15">
    <name type="scientific">Phenylobacterium montanum</name>
    <dbReference type="NCBI Taxonomy" id="2823693"/>
    <lineage>
        <taxon>Bacteria</taxon>
        <taxon>Pseudomonadati</taxon>
        <taxon>Pseudomonadota</taxon>
        <taxon>Alphaproteobacteria</taxon>
        <taxon>Caulobacterales</taxon>
        <taxon>Caulobacteraceae</taxon>
        <taxon>Phenylobacterium</taxon>
    </lineage>
</organism>
<feature type="transmembrane region" description="Helical" evidence="12">
    <location>
        <begin position="410"/>
        <end position="432"/>
    </location>
</feature>
<comment type="pathway">
    <text evidence="2">Glycan metabolism; osmoregulated periplasmic glucan (OPG) biosynthesis.</text>
</comment>
<dbReference type="KEGG" id="caul:KCG34_15035"/>
<dbReference type="Gene3D" id="3.90.550.10">
    <property type="entry name" value="Spore Coat Polysaccharide Biosynthesis Protein SpsA, Chain A"/>
    <property type="match status" value="1"/>
</dbReference>
<dbReference type="InterPro" id="IPR001173">
    <property type="entry name" value="Glyco_trans_2-like"/>
</dbReference>
<evidence type="ECO:0000259" key="13">
    <source>
        <dbReference type="Pfam" id="PF13632"/>
    </source>
</evidence>
<evidence type="ECO:0000256" key="10">
    <source>
        <dbReference type="ARBA" id="ARBA00022989"/>
    </source>
</evidence>
<evidence type="ECO:0000313" key="15">
    <source>
        <dbReference type="Proteomes" id="UP000676409"/>
    </source>
</evidence>
<evidence type="ECO:0000256" key="12">
    <source>
        <dbReference type="SAM" id="Phobius"/>
    </source>
</evidence>
<evidence type="ECO:0000256" key="8">
    <source>
        <dbReference type="ARBA" id="ARBA00022679"/>
    </source>
</evidence>
<keyword evidence="7 14" id="KW-0328">Glycosyltransferase</keyword>
<evidence type="ECO:0000256" key="3">
    <source>
        <dbReference type="ARBA" id="ARBA00009337"/>
    </source>
</evidence>
<feature type="transmembrane region" description="Helical" evidence="12">
    <location>
        <begin position="452"/>
        <end position="472"/>
    </location>
</feature>
<feature type="transmembrane region" description="Helical" evidence="12">
    <location>
        <begin position="557"/>
        <end position="590"/>
    </location>
</feature>
<dbReference type="PANTHER" id="PTHR43867:SF5">
    <property type="entry name" value="GLUCANS BIOSYNTHESIS GLUCOSYLTRANSFERASE H"/>
    <property type="match status" value="1"/>
</dbReference>
<keyword evidence="5" id="KW-1003">Cell membrane</keyword>
<keyword evidence="6" id="KW-0997">Cell inner membrane</keyword>
<keyword evidence="11 12" id="KW-0472">Membrane</keyword>
<evidence type="ECO:0000256" key="4">
    <source>
        <dbReference type="ARBA" id="ARBA00020585"/>
    </source>
</evidence>
<dbReference type="AlphaFoldDB" id="A0A975FWV5"/>
<feature type="transmembrane region" description="Helical" evidence="12">
    <location>
        <begin position="493"/>
        <end position="513"/>
    </location>
</feature>
<accession>A0A975FWV5</accession>
<dbReference type="NCBIfam" id="NF003962">
    <property type="entry name" value="PRK05454.2-5"/>
    <property type="match status" value="1"/>
</dbReference>
<dbReference type="GO" id="GO:0005886">
    <property type="term" value="C:plasma membrane"/>
    <property type="evidence" value="ECO:0007669"/>
    <property type="project" value="UniProtKB-SubCell"/>
</dbReference>
<evidence type="ECO:0000256" key="1">
    <source>
        <dbReference type="ARBA" id="ARBA00004429"/>
    </source>
</evidence>
<feature type="transmembrane region" description="Helical" evidence="12">
    <location>
        <begin position="54"/>
        <end position="77"/>
    </location>
</feature>
<dbReference type="PANTHER" id="PTHR43867">
    <property type="entry name" value="CELLULOSE SYNTHASE CATALYTIC SUBUNIT A [UDP-FORMING]"/>
    <property type="match status" value="1"/>
</dbReference>